<evidence type="ECO:0000256" key="2">
    <source>
        <dbReference type="SAM" id="MobiDB-lite"/>
    </source>
</evidence>
<sequence length="178" mass="18992">MPDTAPVATAKPTHTPSDDPDQTATYGDRVINDRGNLVKDVGQLAGMSTVDDADVTAAQFAVTDIVVDVDCTDEYADAPKNGHFVGIHLNVETTPELAQDELPTVSFSEWAWQAFDADDKRVNDPVGNAFWCMDAGDQLPSDIGPGQSASGWIVLDLPTDHGAVVLTMGAANGWEWAY</sequence>
<feature type="region of interest" description="Disordered" evidence="2">
    <location>
        <begin position="1"/>
        <end position="25"/>
    </location>
</feature>
<dbReference type="EMBL" id="JACHML010000001">
    <property type="protein sequence ID" value="MBB6389989.1"/>
    <property type="molecule type" value="Genomic_DNA"/>
</dbReference>
<reference evidence="3 4" key="1">
    <citation type="submission" date="2020-08" db="EMBL/GenBank/DDBJ databases">
        <title>Sequencing the genomes of 1000 actinobacteria strains.</title>
        <authorList>
            <person name="Klenk H.-P."/>
        </authorList>
    </citation>
    <scope>NUCLEOTIDE SEQUENCE [LARGE SCALE GENOMIC DNA]</scope>
    <source>
        <strain evidence="3 4">DSM 12511</strain>
    </source>
</reference>
<dbReference type="Proteomes" id="UP000537775">
    <property type="component" value="Unassembled WGS sequence"/>
</dbReference>
<dbReference type="AlphaFoldDB" id="A0A7X0KTD6"/>
<accession>A0A7X0KTD6</accession>
<dbReference type="InterPro" id="IPR029050">
    <property type="entry name" value="Immunoprotect_excell_Ig-like"/>
</dbReference>
<comment type="caution">
    <text evidence="3">The sequence shown here is derived from an EMBL/GenBank/DDBJ whole genome shotgun (WGS) entry which is preliminary data.</text>
</comment>
<dbReference type="RefSeq" id="WP_184749262.1">
    <property type="nucleotide sequence ID" value="NZ_BAAAJR010000008.1"/>
</dbReference>
<keyword evidence="4" id="KW-1185">Reference proteome</keyword>
<organism evidence="3 4">
    <name type="scientific">Microbacterium thalassium</name>
    <dbReference type="NCBI Taxonomy" id="362649"/>
    <lineage>
        <taxon>Bacteria</taxon>
        <taxon>Bacillati</taxon>
        <taxon>Actinomycetota</taxon>
        <taxon>Actinomycetes</taxon>
        <taxon>Micrococcales</taxon>
        <taxon>Microbacteriaceae</taxon>
        <taxon>Microbacterium</taxon>
    </lineage>
</organism>
<protein>
    <recommendedName>
        <fullName evidence="5">DUF4352 domain-containing protein</fullName>
    </recommendedName>
</protein>
<keyword evidence="1" id="KW-0732">Signal</keyword>
<evidence type="ECO:0008006" key="5">
    <source>
        <dbReference type="Google" id="ProtNLM"/>
    </source>
</evidence>
<proteinExistence type="predicted"/>
<gene>
    <name evidence="3" type="ORF">HD594_000302</name>
</gene>
<name>A0A7X0KTD6_9MICO</name>
<dbReference type="Gene3D" id="2.60.40.1240">
    <property type="match status" value="1"/>
</dbReference>
<evidence type="ECO:0000313" key="4">
    <source>
        <dbReference type="Proteomes" id="UP000537775"/>
    </source>
</evidence>
<evidence type="ECO:0000256" key="1">
    <source>
        <dbReference type="ARBA" id="ARBA00022729"/>
    </source>
</evidence>
<evidence type="ECO:0000313" key="3">
    <source>
        <dbReference type="EMBL" id="MBB6389989.1"/>
    </source>
</evidence>